<accession>A0A1Y4LSK4</accession>
<dbReference type="Proteomes" id="UP000195897">
    <property type="component" value="Unassembled WGS sequence"/>
</dbReference>
<dbReference type="InterPro" id="IPR022476">
    <property type="entry name" value="Spore_YabP/YqfC"/>
</dbReference>
<evidence type="ECO:0000313" key="2">
    <source>
        <dbReference type="EMBL" id="OUP59634.1"/>
    </source>
</evidence>
<evidence type="ECO:0008006" key="5">
    <source>
        <dbReference type="Google" id="ProtNLM"/>
    </source>
</evidence>
<protein>
    <recommendedName>
        <fullName evidence="5">Sporulation protein</fullName>
    </recommendedName>
</protein>
<reference evidence="3 4" key="1">
    <citation type="submission" date="2017-04" db="EMBL/GenBank/DDBJ databases">
        <title>Function of individual gut microbiota members based on whole genome sequencing of pure cultures obtained from chicken caecum.</title>
        <authorList>
            <person name="Medvecky M."/>
            <person name="Cejkova D."/>
            <person name="Polansky O."/>
            <person name="Karasova D."/>
            <person name="Kubasova T."/>
            <person name="Cizek A."/>
            <person name="Rychlik I."/>
        </authorList>
    </citation>
    <scope>NUCLEOTIDE SEQUENCE [LARGE SCALE GENOMIC DNA]</scope>
    <source>
        <strain evidence="3">An179</strain>
        <strain evidence="4">An180</strain>
    </source>
</reference>
<proteinExistence type="predicted"/>
<organism evidence="2 3">
    <name type="scientific">Butyricicoccus pullicaecorum</name>
    <dbReference type="NCBI Taxonomy" id="501571"/>
    <lineage>
        <taxon>Bacteria</taxon>
        <taxon>Bacillati</taxon>
        <taxon>Bacillota</taxon>
        <taxon>Clostridia</taxon>
        <taxon>Eubacteriales</taxon>
        <taxon>Butyricicoccaceae</taxon>
        <taxon>Butyricicoccus</taxon>
    </lineage>
</organism>
<gene>
    <name evidence="2" type="ORF">B5F15_04235</name>
    <name evidence="1" type="ORF">B5F17_13040</name>
</gene>
<comment type="caution">
    <text evidence="2">The sequence shown here is derived from an EMBL/GenBank/DDBJ whole genome shotgun (WGS) entry which is preliminary data.</text>
</comment>
<dbReference type="AlphaFoldDB" id="A0A1Y4LSK4"/>
<dbReference type="EMBL" id="NFKK01000022">
    <property type="protein sequence ID" value="OUP51451.1"/>
    <property type="molecule type" value="Genomic_DNA"/>
</dbReference>
<dbReference type="RefSeq" id="WP_087374481.1">
    <property type="nucleotide sequence ID" value="NZ_JBKTCX010000026.1"/>
</dbReference>
<evidence type="ECO:0000313" key="4">
    <source>
        <dbReference type="Proteomes" id="UP000195897"/>
    </source>
</evidence>
<reference evidence="2" key="2">
    <citation type="journal article" date="2018" name="BMC Genomics">
        <title>Whole genome sequencing and function prediction of 133 gut anaerobes isolated from chicken caecum in pure cultures.</title>
        <authorList>
            <person name="Medvecky M."/>
            <person name="Cejkova D."/>
            <person name="Polansky O."/>
            <person name="Karasova D."/>
            <person name="Kubasova T."/>
            <person name="Cizek A."/>
            <person name="Rychlik I."/>
        </authorList>
    </citation>
    <scope>NUCLEOTIDE SEQUENCE</scope>
    <source>
        <strain evidence="2">An179</strain>
        <strain evidence="1">An180</strain>
    </source>
</reference>
<evidence type="ECO:0000313" key="3">
    <source>
        <dbReference type="Proteomes" id="UP000195326"/>
    </source>
</evidence>
<dbReference type="EMBL" id="NFKL01000005">
    <property type="protein sequence ID" value="OUP59634.1"/>
    <property type="molecule type" value="Genomic_DNA"/>
</dbReference>
<evidence type="ECO:0000313" key="1">
    <source>
        <dbReference type="EMBL" id="OUP51451.1"/>
    </source>
</evidence>
<dbReference type="Pfam" id="PF07873">
    <property type="entry name" value="YabP"/>
    <property type="match status" value="1"/>
</dbReference>
<name>A0A1Y4LSK4_9FIRM</name>
<dbReference type="Proteomes" id="UP000195326">
    <property type="component" value="Unassembled WGS sequence"/>
</dbReference>
<sequence>MGLREMYAALGQAVQGAPRVEVEGGRLVIERHRGVRAYSQTCIRVDCPDGEVCIEGEGLTLEALSRAEVAVRGQVQQVRLEHRRG</sequence>
<dbReference type="STRING" id="501571.GCA_900143195_00083"/>